<dbReference type="AlphaFoldDB" id="A0A543NL76"/>
<organism evidence="1 2">
    <name type="scientific">Haloactinospora alba</name>
    <dbReference type="NCBI Taxonomy" id="405555"/>
    <lineage>
        <taxon>Bacteria</taxon>
        <taxon>Bacillati</taxon>
        <taxon>Actinomycetota</taxon>
        <taxon>Actinomycetes</taxon>
        <taxon>Streptosporangiales</taxon>
        <taxon>Nocardiopsidaceae</taxon>
        <taxon>Haloactinospora</taxon>
    </lineage>
</organism>
<comment type="caution">
    <text evidence="1">The sequence shown here is derived from an EMBL/GenBank/DDBJ whole genome shotgun (WGS) entry which is preliminary data.</text>
</comment>
<dbReference type="EMBL" id="VFQC01000001">
    <property type="protein sequence ID" value="TQN32581.1"/>
    <property type="molecule type" value="Genomic_DNA"/>
</dbReference>
<dbReference type="RefSeq" id="WP_141924055.1">
    <property type="nucleotide sequence ID" value="NZ_VFQC01000001.1"/>
</dbReference>
<proteinExistence type="predicted"/>
<sequence>MAVPYLRTQVGPDPHRWTTFGERTTVLVIARTFTSTVKALEALAAFRGDPRVLVIVTVDDTSAFNAGTEALLRAADMCLLPWEEATALPVDLVLTASENVDLSPFTAPVAVLPHGIGFQKYVPDSESGAVRLAGVVREEFTEWSNVHMVISHPAQREQLRSAHPALAERAAVVGDPTHDRLRAARRLRHHYRQRFGLGPEQRLVVLTSTWGEESLIGTQPTLPATLLRELPRDRYRVAAVLHPNVWYSDSPWTVRAVLADAVDAGLALVPPDEGWGAALVAADCVIGDHGSVTVYGAALDRPVLLGAFGDEAVGGTAVDRLAHHAPRLGSGDGIRERVEAALSQHRPGRYTSVADLAFTHVDRAGRRLTEFLYRLLELSPPSRNGATRVLPPASPEYTPPASFEVRTRCTAPGVVHVERFPAAVAGPGSVAPAEVRHLAAEETEPVDAIVRSASVITGPCHQDPGSARQWAAAALDRYPGCLIAATRSGSGHHLAVRDRGHLRVRTDGTPDAGLPAALVYALLLHGQQRPAGPHTLHAGGDTWRCSIEPDS</sequence>
<evidence type="ECO:0000313" key="2">
    <source>
        <dbReference type="Proteomes" id="UP000317422"/>
    </source>
</evidence>
<dbReference type="Proteomes" id="UP000317422">
    <property type="component" value="Unassembled WGS sequence"/>
</dbReference>
<dbReference type="OrthoDB" id="3661391at2"/>
<evidence type="ECO:0000313" key="1">
    <source>
        <dbReference type="EMBL" id="TQN32581.1"/>
    </source>
</evidence>
<accession>A0A543NL76</accession>
<gene>
    <name evidence="1" type="ORF">FHX37_2557</name>
</gene>
<reference evidence="1 2" key="1">
    <citation type="submission" date="2019-06" db="EMBL/GenBank/DDBJ databases">
        <title>Sequencing the genomes of 1000 actinobacteria strains.</title>
        <authorList>
            <person name="Klenk H.-P."/>
        </authorList>
    </citation>
    <scope>NUCLEOTIDE SEQUENCE [LARGE SCALE GENOMIC DNA]</scope>
    <source>
        <strain evidence="1 2">DSM 45015</strain>
    </source>
</reference>
<dbReference type="SUPFAM" id="SSF53756">
    <property type="entry name" value="UDP-Glycosyltransferase/glycogen phosphorylase"/>
    <property type="match status" value="1"/>
</dbReference>
<name>A0A543NL76_9ACTN</name>
<keyword evidence="2" id="KW-1185">Reference proteome</keyword>
<evidence type="ECO:0008006" key="3">
    <source>
        <dbReference type="Google" id="ProtNLM"/>
    </source>
</evidence>
<protein>
    <recommendedName>
        <fullName evidence="3">CDP-glycerol:poly(Glycerophosphate) glycerophosphotransferase</fullName>
    </recommendedName>
</protein>